<comment type="cofactor">
    <cofactor evidence="9">
        <name>Mn(2+)</name>
        <dbReference type="ChEBI" id="CHEBI:29035"/>
    </cofactor>
    <text evidence="9">Binds 2 manganese ions per subunit.</text>
</comment>
<feature type="binding site" evidence="9">
    <location>
        <position position="318"/>
    </location>
    <ligand>
        <name>Mn(2+)</name>
        <dbReference type="ChEBI" id="CHEBI:29035"/>
        <label>2</label>
    </ligand>
</feature>
<feature type="binding site" evidence="9">
    <location>
        <position position="300"/>
    </location>
    <ligand>
        <name>Mn(2+)</name>
        <dbReference type="ChEBI" id="CHEBI:29035"/>
        <label>1</label>
    </ligand>
</feature>
<keyword evidence="8 9" id="KW-0464">Manganese</keyword>
<dbReference type="GO" id="GO:0030145">
    <property type="term" value="F:manganese ion binding"/>
    <property type="evidence" value="ECO:0007669"/>
    <property type="project" value="UniProtKB-UniRule"/>
</dbReference>
<dbReference type="PANTHER" id="PTHR11963:SF23">
    <property type="entry name" value="CYTOSOL AMINOPEPTIDASE"/>
    <property type="match status" value="1"/>
</dbReference>
<evidence type="ECO:0000256" key="4">
    <source>
        <dbReference type="ARBA" id="ARBA00022438"/>
    </source>
</evidence>
<dbReference type="InterPro" id="IPR000819">
    <property type="entry name" value="Peptidase_M17_C"/>
</dbReference>
<feature type="compositionally biased region" description="Polar residues" evidence="10">
    <location>
        <begin position="524"/>
        <end position="534"/>
    </location>
</feature>
<dbReference type="PRINTS" id="PR00481">
    <property type="entry name" value="LAMNOPPTDASE"/>
</dbReference>
<comment type="caution">
    <text evidence="12">The sequence shown here is derived from an EMBL/GenBank/DDBJ whole genome shotgun (WGS) entry which is preliminary data.</text>
</comment>
<dbReference type="EC" id="3.4.11.1" evidence="9"/>
<dbReference type="SUPFAM" id="SSF53187">
    <property type="entry name" value="Zn-dependent exopeptidases"/>
    <property type="match status" value="1"/>
</dbReference>
<reference evidence="12 13" key="1">
    <citation type="journal article" date="2018" name="Int. J. Syst. Evol. Microbiol.">
        <title>Parvibium lacunae gen. nov., sp. nov., a new member of the family Alcaligenaceae isolated from a freshwater pond.</title>
        <authorList>
            <person name="Chen W.M."/>
            <person name="Xie P.B."/>
            <person name="Hsu M.Y."/>
            <person name="Sheu S.Y."/>
        </authorList>
    </citation>
    <scope>NUCLEOTIDE SEQUENCE [LARGE SCALE GENOMIC DNA]</scope>
    <source>
        <strain evidence="12 13">KMB9</strain>
    </source>
</reference>
<evidence type="ECO:0000313" key="13">
    <source>
        <dbReference type="Proteomes" id="UP000252357"/>
    </source>
</evidence>
<evidence type="ECO:0000259" key="11">
    <source>
        <dbReference type="PROSITE" id="PS00631"/>
    </source>
</evidence>
<dbReference type="PROSITE" id="PS00631">
    <property type="entry name" value="CYTOSOL_AP"/>
    <property type="match status" value="1"/>
</dbReference>
<name>A0A368KZE9_9BURK</name>
<dbReference type="Gene3D" id="3.40.220.10">
    <property type="entry name" value="Leucine Aminopeptidase, subunit E, domain 1"/>
    <property type="match status" value="1"/>
</dbReference>
<comment type="subcellular location">
    <subcellularLocation>
        <location evidence="9">Cytoplasm</location>
    </subcellularLocation>
</comment>
<organism evidence="12 13">
    <name type="scientific">Parvibium lacunae</name>
    <dbReference type="NCBI Taxonomy" id="1888893"/>
    <lineage>
        <taxon>Bacteria</taxon>
        <taxon>Pseudomonadati</taxon>
        <taxon>Pseudomonadota</taxon>
        <taxon>Betaproteobacteria</taxon>
        <taxon>Burkholderiales</taxon>
        <taxon>Alcaligenaceae</taxon>
        <taxon>Parvibium</taxon>
    </lineage>
</organism>
<keyword evidence="9" id="KW-0963">Cytoplasm</keyword>
<dbReference type="PANTHER" id="PTHR11963">
    <property type="entry name" value="LEUCINE AMINOPEPTIDASE-RELATED"/>
    <property type="match status" value="1"/>
</dbReference>
<dbReference type="InterPro" id="IPR043472">
    <property type="entry name" value="Macro_dom-like"/>
</dbReference>
<evidence type="ECO:0000256" key="8">
    <source>
        <dbReference type="ARBA" id="ARBA00023211"/>
    </source>
</evidence>
<dbReference type="Pfam" id="PF02789">
    <property type="entry name" value="Peptidase_M17_N"/>
    <property type="match status" value="1"/>
</dbReference>
<feature type="active site" evidence="9">
    <location>
        <position position="381"/>
    </location>
</feature>
<keyword evidence="6 9" id="KW-0479">Metal-binding</keyword>
<dbReference type="SUPFAM" id="SSF52949">
    <property type="entry name" value="Macro domain-like"/>
    <property type="match status" value="1"/>
</dbReference>
<sequence length="555" mass="58482">MQFRVAALPNLATAAGLRSLAGQTCIVGVFEAAVTPGVKRRGRPTKTVSSPIASPTLQAFLQQVEADSALAQLWHAQQGELSGKRGTCHVVHGVAGLARLVIVGLGPYQAEGVSAKALQEAQRTALLALKGLALSDVYCALSELPVLDTAVSGLERLVLASRELSFRTDSLKSQPDPTPLLVRQCSFWVPTSALKVAQRSLQQAVALADGVALTKTLGNLPGNICTPTYLAETAKKIARQASALKVTVLEQKQLQRLKMGSFLSVAKGSVEPPKFIVLSYTGAGTKQAPIVLVGKGITFDSGGISLKPGEGMDEMKYDMCGAASVLGTLQAVAQMQLPVNVIGVIPTCENMPNGNANKPGDIVTSMSGQTIEILNTDAEGRLILCDALTYSERFKPAVVIDIATLTGACIIALGHHHSGLFTPSDELAQQLQAASTRSQDTVWRLPLDDAYQEQLKSNFADMANIGGRPAGSVTAACFLARFAKAFPQWAHLDIAGTAWKSGAAKGATGRPVPLLVEFIREQASQAANATPSRSVTRRAPAQPTARRTRGRPRAS</sequence>
<evidence type="ECO:0000256" key="9">
    <source>
        <dbReference type="HAMAP-Rule" id="MF_00181"/>
    </source>
</evidence>
<evidence type="ECO:0000256" key="7">
    <source>
        <dbReference type="ARBA" id="ARBA00022801"/>
    </source>
</evidence>
<feature type="binding site" evidence="9">
    <location>
        <position position="295"/>
    </location>
    <ligand>
        <name>Mn(2+)</name>
        <dbReference type="ChEBI" id="CHEBI:29035"/>
        <label>2</label>
    </ligand>
</feature>
<dbReference type="CDD" id="cd00433">
    <property type="entry name" value="Peptidase_M17"/>
    <property type="match status" value="1"/>
</dbReference>
<dbReference type="InterPro" id="IPR023042">
    <property type="entry name" value="Peptidase_M17_leu_NH2_pept"/>
</dbReference>
<protein>
    <recommendedName>
        <fullName evidence="9">Probable cytosol aminopeptidase</fullName>
        <ecNumber evidence="9">3.4.11.1</ecNumber>
    </recommendedName>
    <alternativeName>
        <fullName evidence="9">Leucine aminopeptidase</fullName>
        <shortName evidence="9">LAP</shortName>
        <ecNumber evidence="9">3.4.11.10</ecNumber>
    </alternativeName>
    <alternativeName>
        <fullName evidence="9">Leucyl aminopeptidase</fullName>
    </alternativeName>
</protein>
<dbReference type="EC" id="3.4.11.10" evidence="9"/>
<accession>A0A368KZE9</accession>
<dbReference type="AlphaFoldDB" id="A0A368KZE9"/>
<evidence type="ECO:0000256" key="6">
    <source>
        <dbReference type="ARBA" id="ARBA00022723"/>
    </source>
</evidence>
<dbReference type="GO" id="GO:0070006">
    <property type="term" value="F:metalloaminopeptidase activity"/>
    <property type="evidence" value="ECO:0007669"/>
    <property type="project" value="InterPro"/>
</dbReference>
<feature type="binding site" evidence="9">
    <location>
        <position position="379"/>
    </location>
    <ligand>
        <name>Mn(2+)</name>
        <dbReference type="ChEBI" id="CHEBI:29035"/>
        <label>2</label>
    </ligand>
</feature>
<feature type="active site" evidence="9">
    <location>
        <position position="307"/>
    </location>
</feature>
<dbReference type="Proteomes" id="UP000252357">
    <property type="component" value="Unassembled WGS sequence"/>
</dbReference>
<dbReference type="OrthoDB" id="9809354at2"/>
<dbReference type="InterPro" id="IPR011356">
    <property type="entry name" value="Leucine_aapep/pepB"/>
</dbReference>
<dbReference type="GO" id="GO:0005737">
    <property type="term" value="C:cytoplasm"/>
    <property type="evidence" value="ECO:0007669"/>
    <property type="project" value="UniProtKB-SubCell"/>
</dbReference>
<evidence type="ECO:0000256" key="2">
    <source>
        <dbReference type="ARBA" id="ARBA00000967"/>
    </source>
</evidence>
<evidence type="ECO:0000313" key="12">
    <source>
        <dbReference type="EMBL" id="RCS56512.1"/>
    </source>
</evidence>
<dbReference type="NCBIfam" id="NF002074">
    <property type="entry name" value="PRK00913.1-4"/>
    <property type="match status" value="1"/>
</dbReference>
<feature type="binding site" evidence="9">
    <location>
        <position position="377"/>
    </location>
    <ligand>
        <name>Mn(2+)</name>
        <dbReference type="ChEBI" id="CHEBI:29035"/>
        <label>1</label>
    </ligand>
</feature>
<dbReference type="HAMAP" id="MF_00181">
    <property type="entry name" value="Cytosol_peptidase_M17"/>
    <property type="match status" value="1"/>
</dbReference>
<comment type="similarity">
    <text evidence="3 9">Belongs to the peptidase M17 family.</text>
</comment>
<keyword evidence="5 9" id="KW-0645">Protease</keyword>
<keyword evidence="13" id="KW-1185">Reference proteome</keyword>
<comment type="catalytic activity">
    <reaction evidence="2 9">
        <text>Release of an N-terminal amino acid, preferentially leucine, but not glutamic or aspartic acids.</text>
        <dbReference type="EC" id="3.4.11.10"/>
    </reaction>
</comment>
<feature type="binding site" evidence="9">
    <location>
        <position position="300"/>
    </location>
    <ligand>
        <name>Mn(2+)</name>
        <dbReference type="ChEBI" id="CHEBI:29035"/>
        <label>2</label>
    </ligand>
</feature>
<keyword evidence="4 9" id="KW-0031">Aminopeptidase</keyword>
<evidence type="ECO:0000256" key="10">
    <source>
        <dbReference type="SAM" id="MobiDB-lite"/>
    </source>
</evidence>
<dbReference type="FunFam" id="3.40.630.10:FF:000004">
    <property type="entry name" value="Probable cytosol aminopeptidase"/>
    <property type="match status" value="1"/>
</dbReference>
<comment type="function">
    <text evidence="9">Presumably involved in the processing and regular turnover of intracellular proteins. Catalyzes the removal of unsubstituted N-terminal amino acids from various peptides.</text>
</comment>
<dbReference type="Gene3D" id="3.40.630.10">
    <property type="entry name" value="Zn peptidases"/>
    <property type="match status" value="1"/>
</dbReference>
<feature type="domain" description="Cytosol aminopeptidase" evidence="11">
    <location>
        <begin position="375"/>
        <end position="382"/>
    </location>
</feature>
<evidence type="ECO:0000256" key="3">
    <source>
        <dbReference type="ARBA" id="ARBA00009528"/>
    </source>
</evidence>
<dbReference type="Pfam" id="PF00883">
    <property type="entry name" value="Peptidase_M17"/>
    <property type="match status" value="1"/>
</dbReference>
<evidence type="ECO:0000256" key="1">
    <source>
        <dbReference type="ARBA" id="ARBA00000135"/>
    </source>
</evidence>
<evidence type="ECO:0000256" key="5">
    <source>
        <dbReference type="ARBA" id="ARBA00022670"/>
    </source>
</evidence>
<dbReference type="InterPro" id="IPR008283">
    <property type="entry name" value="Peptidase_M17_N"/>
</dbReference>
<comment type="catalytic activity">
    <reaction evidence="1 9">
        <text>Release of an N-terminal amino acid, Xaa-|-Yaa-, in which Xaa is preferably Leu, but may be other amino acids including Pro although not Arg or Lys, and Yaa may be Pro. Amino acid amides and methyl esters are also readily hydrolyzed, but rates on arylamides are exceedingly low.</text>
        <dbReference type="EC" id="3.4.11.1"/>
    </reaction>
</comment>
<proteinExistence type="inferred from homology"/>
<dbReference type="EMBL" id="QPGB01000007">
    <property type="protein sequence ID" value="RCS56512.1"/>
    <property type="molecule type" value="Genomic_DNA"/>
</dbReference>
<feature type="compositionally biased region" description="Basic residues" evidence="10">
    <location>
        <begin position="546"/>
        <end position="555"/>
    </location>
</feature>
<keyword evidence="7 9" id="KW-0378">Hydrolase</keyword>
<dbReference type="GO" id="GO:0006508">
    <property type="term" value="P:proteolysis"/>
    <property type="evidence" value="ECO:0007669"/>
    <property type="project" value="UniProtKB-KW"/>
</dbReference>
<gene>
    <name evidence="9" type="primary">pepA</name>
    <name evidence="12" type="ORF">DU000_12085</name>
</gene>
<feature type="binding site" evidence="9">
    <location>
        <position position="379"/>
    </location>
    <ligand>
        <name>Mn(2+)</name>
        <dbReference type="ChEBI" id="CHEBI:29035"/>
        <label>1</label>
    </ligand>
</feature>
<feature type="region of interest" description="Disordered" evidence="10">
    <location>
        <begin position="524"/>
        <end position="555"/>
    </location>
</feature>